<keyword evidence="1" id="KW-1133">Transmembrane helix</keyword>
<name>A0A1H4B6K9_9GAMM</name>
<dbReference type="AlphaFoldDB" id="A0A1H4B6K9"/>
<organism evidence="3 4">
    <name type="scientific">Marinobacterium iners DSM 11526</name>
    <dbReference type="NCBI Taxonomy" id="1122198"/>
    <lineage>
        <taxon>Bacteria</taxon>
        <taxon>Pseudomonadati</taxon>
        <taxon>Pseudomonadota</taxon>
        <taxon>Gammaproteobacteria</taxon>
        <taxon>Oceanospirillales</taxon>
        <taxon>Oceanospirillaceae</taxon>
        <taxon>Marinobacterium</taxon>
    </lineage>
</organism>
<dbReference type="STRING" id="1122198.SAMN02745729_103196"/>
<feature type="domain" description="DUF2062" evidence="2">
    <location>
        <begin position="15"/>
        <end position="156"/>
    </location>
</feature>
<dbReference type="PANTHER" id="PTHR40547">
    <property type="entry name" value="SLL0298 PROTEIN"/>
    <property type="match status" value="1"/>
</dbReference>
<feature type="transmembrane region" description="Helical" evidence="1">
    <location>
        <begin position="120"/>
        <end position="143"/>
    </location>
</feature>
<keyword evidence="4" id="KW-1185">Reference proteome</keyword>
<feature type="transmembrane region" description="Helical" evidence="1">
    <location>
        <begin position="36"/>
        <end position="62"/>
    </location>
</feature>
<accession>A0A1H4B6K9</accession>
<dbReference type="Pfam" id="PF09835">
    <property type="entry name" value="DUF2062"/>
    <property type="match status" value="1"/>
</dbReference>
<keyword evidence="1" id="KW-0812">Transmembrane</keyword>
<dbReference type="InterPro" id="IPR018639">
    <property type="entry name" value="DUF2062"/>
</dbReference>
<proteinExistence type="predicted"/>
<reference evidence="4" key="1">
    <citation type="submission" date="2016-10" db="EMBL/GenBank/DDBJ databases">
        <authorList>
            <person name="Varghese N."/>
            <person name="Submissions S."/>
        </authorList>
    </citation>
    <scope>NUCLEOTIDE SEQUENCE [LARGE SCALE GENOMIC DNA]</scope>
    <source>
        <strain evidence="4">DSM 11526</strain>
    </source>
</reference>
<protein>
    <recommendedName>
        <fullName evidence="2">DUF2062 domain-containing protein</fullName>
    </recommendedName>
</protein>
<dbReference type="EMBL" id="FNRJ01000003">
    <property type="protein sequence ID" value="SEA43915.1"/>
    <property type="molecule type" value="Genomic_DNA"/>
</dbReference>
<evidence type="ECO:0000259" key="2">
    <source>
        <dbReference type="Pfam" id="PF09835"/>
    </source>
</evidence>
<dbReference type="Proteomes" id="UP000242469">
    <property type="component" value="Unassembled WGS sequence"/>
</dbReference>
<gene>
    <name evidence="3" type="ORF">SAMN02745729_103196</name>
</gene>
<evidence type="ECO:0000313" key="3">
    <source>
        <dbReference type="EMBL" id="SEA43915.1"/>
    </source>
</evidence>
<evidence type="ECO:0000313" key="4">
    <source>
        <dbReference type="Proteomes" id="UP000242469"/>
    </source>
</evidence>
<sequence>MPDEHKLRNHRHLGWLGRHLHDPNLWHLTRKSVARAFLVGLFCAFLPIPGQMLVAALIAVLVSSNLPISVGLVFITNPLTMPPIFYLSYRLGVWVLGIERGIASEHSWNLQTLQTELTSIWWPLLVGSIICGVLSGLIGYFLINRFWIWHVNKSWRRRILSRSRRPKDNT</sequence>
<dbReference type="PANTHER" id="PTHR40547:SF1">
    <property type="entry name" value="SLL0298 PROTEIN"/>
    <property type="match status" value="1"/>
</dbReference>
<evidence type="ECO:0000256" key="1">
    <source>
        <dbReference type="SAM" id="Phobius"/>
    </source>
</evidence>
<keyword evidence="1" id="KW-0472">Membrane</keyword>